<dbReference type="GO" id="GO:0008270">
    <property type="term" value="F:zinc ion binding"/>
    <property type="evidence" value="ECO:0007669"/>
    <property type="project" value="UniProtKB-KW"/>
</dbReference>
<reference evidence="7" key="1">
    <citation type="submission" date="2020-06" db="EMBL/GenBank/DDBJ databases">
        <authorList>
            <person name="Li T."/>
            <person name="Hu X."/>
            <person name="Zhang T."/>
            <person name="Song X."/>
            <person name="Zhang H."/>
            <person name="Dai N."/>
            <person name="Sheng W."/>
            <person name="Hou X."/>
            <person name="Wei L."/>
        </authorList>
    </citation>
    <scope>NUCLEOTIDE SEQUENCE</scope>
    <source>
        <strain evidence="7">3651</strain>
        <tissue evidence="7">Leaf</tissue>
    </source>
</reference>
<feature type="domain" description="BED-type" evidence="6">
    <location>
        <begin position="4"/>
        <end position="61"/>
    </location>
</feature>
<dbReference type="AlphaFoldDB" id="A0AAE1Y483"/>
<dbReference type="Proteomes" id="UP001293254">
    <property type="component" value="Unassembled WGS sequence"/>
</dbReference>
<feature type="region of interest" description="Disordered" evidence="5">
    <location>
        <begin position="105"/>
        <end position="124"/>
    </location>
</feature>
<dbReference type="PANTHER" id="PTHR46951:SF2">
    <property type="entry name" value="BED-TYPE DOMAIN-CONTAINING PROTEIN"/>
    <property type="match status" value="1"/>
</dbReference>
<dbReference type="Pfam" id="PF02892">
    <property type="entry name" value="zf-BED"/>
    <property type="match status" value="1"/>
</dbReference>
<evidence type="ECO:0000256" key="1">
    <source>
        <dbReference type="ARBA" id="ARBA00022723"/>
    </source>
</evidence>
<dbReference type="PROSITE" id="PS50808">
    <property type="entry name" value="ZF_BED"/>
    <property type="match status" value="1"/>
</dbReference>
<evidence type="ECO:0000313" key="7">
    <source>
        <dbReference type="EMBL" id="KAK4422896.1"/>
    </source>
</evidence>
<organism evidence="7 8">
    <name type="scientific">Sesamum alatum</name>
    <dbReference type="NCBI Taxonomy" id="300844"/>
    <lineage>
        <taxon>Eukaryota</taxon>
        <taxon>Viridiplantae</taxon>
        <taxon>Streptophyta</taxon>
        <taxon>Embryophyta</taxon>
        <taxon>Tracheophyta</taxon>
        <taxon>Spermatophyta</taxon>
        <taxon>Magnoliopsida</taxon>
        <taxon>eudicotyledons</taxon>
        <taxon>Gunneridae</taxon>
        <taxon>Pentapetalae</taxon>
        <taxon>asterids</taxon>
        <taxon>lamiids</taxon>
        <taxon>Lamiales</taxon>
        <taxon>Pedaliaceae</taxon>
        <taxon>Sesamum</taxon>
    </lineage>
</organism>
<feature type="compositionally biased region" description="Low complexity" evidence="5">
    <location>
        <begin position="108"/>
        <end position="119"/>
    </location>
</feature>
<reference evidence="7" key="2">
    <citation type="journal article" date="2024" name="Plant">
        <title>Genomic evolution and insights into agronomic trait innovations of Sesamum species.</title>
        <authorList>
            <person name="Miao H."/>
            <person name="Wang L."/>
            <person name="Qu L."/>
            <person name="Liu H."/>
            <person name="Sun Y."/>
            <person name="Le M."/>
            <person name="Wang Q."/>
            <person name="Wei S."/>
            <person name="Zheng Y."/>
            <person name="Lin W."/>
            <person name="Duan Y."/>
            <person name="Cao H."/>
            <person name="Xiong S."/>
            <person name="Wang X."/>
            <person name="Wei L."/>
            <person name="Li C."/>
            <person name="Ma Q."/>
            <person name="Ju M."/>
            <person name="Zhao R."/>
            <person name="Li G."/>
            <person name="Mu C."/>
            <person name="Tian Q."/>
            <person name="Mei H."/>
            <person name="Zhang T."/>
            <person name="Gao T."/>
            <person name="Zhang H."/>
        </authorList>
    </citation>
    <scope>NUCLEOTIDE SEQUENCE</scope>
    <source>
        <strain evidence="7">3651</strain>
    </source>
</reference>
<proteinExistence type="predicted"/>
<dbReference type="InterPro" id="IPR003656">
    <property type="entry name" value="Znf_BED"/>
</dbReference>
<dbReference type="GO" id="GO:0003677">
    <property type="term" value="F:DNA binding"/>
    <property type="evidence" value="ECO:0007669"/>
    <property type="project" value="InterPro"/>
</dbReference>
<keyword evidence="1" id="KW-0479">Metal-binding</keyword>
<dbReference type="PANTHER" id="PTHR46951">
    <property type="entry name" value="BED-TYPE DOMAIN-CONTAINING PROTEIN"/>
    <property type="match status" value="1"/>
</dbReference>
<sequence>MSSSRKDPAWNYGSLPDPKNSNNVQCNFCSNVYKGGITRLKQHLIGGYRNAIICPRYPEHVKEEIRNFQQKKRELKEQMNAIPHFDAIAEDEACWEAEQEQNQIRKFSSSSGEGSSAASVQPKKSSQIGPINLFFRKEPIEVTQQRRGKEAYAIDEAKKKLRENAIQKFARWMYDAGLPFNAVNYDSLGPAIEAFGQYGAGMKPPSYYEIRAYDRAVMINGYIYNRGPLLHMLREFIAGRDMSKYAKDSQGKLVASIILMPSFWKHVAYALKVAGPLVKLHTKRRNRLKQQRLNDLVYIKYNRALRRRYDARDTIDPIALNEIDESNEWMLGSTLNSDDDEENARVFKDDDLTWGDVARAAGVDEDAYAFRHRSSKNITSKAYSSKGSSLKAFKATKKASTSS</sequence>
<evidence type="ECO:0000313" key="8">
    <source>
        <dbReference type="Proteomes" id="UP001293254"/>
    </source>
</evidence>
<evidence type="ECO:0000259" key="6">
    <source>
        <dbReference type="PROSITE" id="PS50808"/>
    </source>
</evidence>
<keyword evidence="2 4" id="KW-0863">Zinc-finger</keyword>
<keyword evidence="8" id="KW-1185">Reference proteome</keyword>
<evidence type="ECO:0000256" key="2">
    <source>
        <dbReference type="ARBA" id="ARBA00022771"/>
    </source>
</evidence>
<evidence type="ECO:0000256" key="5">
    <source>
        <dbReference type="SAM" id="MobiDB-lite"/>
    </source>
</evidence>
<protein>
    <recommendedName>
        <fullName evidence="6">BED-type domain-containing protein</fullName>
    </recommendedName>
</protein>
<keyword evidence="3" id="KW-0862">Zinc</keyword>
<name>A0AAE1Y483_9LAMI</name>
<comment type="caution">
    <text evidence="7">The sequence shown here is derived from an EMBL/GenBank/DDBJ whole genome shotgun (WGS) entry which is preliminary data.</text>
</comment>
<gene>
    <name evidence="7" type="ORF">Salat_1872200</name>
</gene>
<evidence type="ECO:0000256" key="4">
    <source>
        <dbReference type="PROSITE-ProRule" id="PRU00027"/>
    </source>
</evidence>
<dbReference type="EMBL" id="JACGWO010000007">
    <property type="protein sequence ID" value="KAK4422896.1"/>
    <property type="molecule type" value="Genomic_DNA"/>
</dbReference>
<accession>A0AAE1Y483</accession>
<evidence type="ECO:0000256" key="3">
    <source>
        <dbReference type="ARBA" id="ARBA00022833"/>
    </source>
</evidence>